<dbReference type="Proteomes" id="UP001318040">
    <property type="component" value="Chromosome 13"/>
</dbReference>
<dbReference type="KEGG" id="pmrn:116942049"/>
<proteinExistence type="predicted"/>
<reference evidence="2" key="1">
    <citation type="submission" date="2025-08" db="UniProtKB">
        <authorList>
            <consortium name="RefSeq"/>
        </authorList>
    </citation>
    <scope>IDENTIFICATION</scope>
    <source>
        <tissue evidence="2">Sperm</tissue>
    </source>
</reference>
<evidence type="ECO:0000313" key="2">
    <source>
        <dbReference type="RefSeq" id="XP_032809488.1"/>
    </source>
</evidence>
<accession>A0AAJ7T1D2</accession>
<dbReference type="AlphaFoldDB" id="A0AAJ7T1D2"/>
<gene>
    <name evidence="2" type="primary">LOC116942049</name>
</gene>
<name>A0AAJ7T1D2_PETMA</name>
<keyword evidence="1" id="KW-1185">Reference proteome</keyword>
<evidence type="ECO:0000313" key="1">
    <source>
        <dbReference type="Proteomes" id="UP001318040"/>
    </source>
</evidence>
<sequence length="319" mass="33262">MLTLDVSCLLGEFPGGLDRGISESIVDHNHGPTPRIRPASSGLCGCISSLNADLGCVCLLGEVPSGLDRGISESIVDHNHGPTPRIRPASSGLCGCISSLNADLGCVCLLGEVPSGLVRGISESIVDHNHGPTPRIRPASSGLGGCISSLNADLGCVRRLLCEVPAGLDRGISESIVDHNHGPTPRIRPAASGLGGCISGLNADLGCVCLLGEVPSGLDRGISESIVDHNHGPTPRMRSASSGLGGCICGLHAGPYDIGLMSDLSESGSSYYFHVLDNCCIFCFHHCPLLMFYDPHVADDENNMNSRHVYGYFMDNGPQ</sequence>
<dbReference type="RefSeq" id="XP_032809488.1">
    <property type="nucleotide sequence ID" value="XM_032953597.1"/>
</dbReference>
<protein>
    <submittedName>
        <fullName evidence="2">Uncharacterized protein LOC116942049</fullName>
    </submittedName>
</protein>
<organism evidence="1 2">
    <name type="scientific">Petromyzon marinus</name>
    <name type="common">Sea lamprey</name>
    <dbReference type="NCBI Taxonomy" id="7757"/>
    <lineage>
        <taxon>Eukaryota</taxon>
        <taxon>Metazoa</taxon>
        <taxon>Chordata</taxon>
        <taxon>Craniata</taxon>
        <taxon>Vertebrata</taxon>
        <taxon>Cyclostomata</taxon>
        <taxon>Hyperoartia</taxon>
        <taxon>Petromyzontiformes</taxon>
        <taxon>Petromyzontidae</taxon>
        <taxon>Petromyzon</taxon>
    </lineage>
</organism>